<reference evidence="2 3" key="1">
    <citation type="journal article" date="2020" name="ISME J.">
        <title>Uncovering the hidden diversity of litter-decomposition mechanisms in mushroom-forming fungi.</title>
        <authorList>
            <person name="Floudas D."/>
            <person name="Bentzer J."/>
            <person name="Ahren D."/>
            <person name="Johansson T."/>
            <person name="Persson P."/>
            <person name="Tunlid A."/>
        </authorList>
    </citation>
    <scope>NUCLEOTIDE SEQUENCE [LARGE SCALE GENOMIC DNA]</scope>
    <source>
        <strain evidence="2 3">CBS 291.85</strain>
    </source>
</reference>
<feature type="region of interest" description="Disordered" evidence="1">
    <location>
        <begin position="1"/>
        <end position="44"/>
    </location>
</feature>
<feature type="region of interest" description="Disordered" evidence="1">
    <location>
        <begin position="100"/>
        <end position="131"/>
    </location>
</feature>
<gene>
    <name evidence="2" type="ORF">D9758_003355</name>
</gene>
<protein>
    <submittedName>
        <fullName evidence="2">Uncharacterized protein</fullName>
    </submittedName>
</protein>
<feature type="compositionally biased region" description="Polar residues" evidence="1">
    <location>
        <begin position="20"/>
        <end position="31"/>
    </location>
</feature>
<proteinExistence type="predicted"/>
<organism evidence="2 3">
    <name type="scientific">Tetrapyrgos nigripes</name>
    <dbReference type="NCBI Taxonomy" id="182062"/>
    <lineage>
        <taxon>Eukaryota</taxon>
        <taxon>Fungi</taxon>
        <taxon>Dikarya</taxon>
        <taxon>Basidiomycota</taxon>
        <taxon>Agaricomycotina</taxon>
        <taxon>Agaricomycetes</taxon>
        <taxon>Agaricomycetidae</taxon>
        <taxon>Agaricales</taxon>
        <taxon>Marasmiineae</taxon>
        <taxon>Marasmiaceae</taxon>
        <taxon>Tetrapyrgos</taxon>
    </lineage>
</organism>
<accession>A0A8H5LW44</accession>
<keyword evidence="3" id="KW-1185">Reference proteome</keyword>
<evidence type="ECO:0000256" key="1">
    <source>
        <dbReference type="SAM" id="MobiDB-lite"/>
    </source>
</evidence>
<feature type="compositionally biased region" description="Basic and acidic residues" evidence="1">
    <location>
        <begin position="285"/>
        <end position="299"/>
    </location>
</feature>
<sequence>MASTPSPSLSPELISISHPNSNDMNNDSVHPSPSPHWPAVPHSAQHVDTLVNHHDRGFSDFVEVDLDGASTCHGEPLSESFWTPSGSGSSSLLKPEHAKADFDAARQAKPDSSLSEPELKQGSGQLEGTTRTPYFLERKPRKLIKCRDYATSWVNVSVVPVDDNAEESHLHLDLDPDVDVEMGSLPLVKQYRKNKSAGLWTKRCGNSDLGLKSQTSTGIIAIDTEMRARLRVFGVGLYITSQSGKRSSKDQGQGGGKTVTVPCPFSQNDLDAVYHAGYTPRTAKGLEKIRSGERDRDGNENENENTDSELWIWTSSSASNSKCLTAPALTFTTFLQPQSKSKFNLPPCTFSFSTYSPTFLQLTVVFEVFEGHYD</sequence>
<evidence type="ECO:0000313" key="3">
    <source>
        <dbReference type="Proteomes" id="UP000559256"/>
    </source>
</evidence>
<feature type="region of interest" description="Disordered" evidence="1">
    <location>
        <begin position="285"/>
        <end position="306"/>
    </location>
</feature>
<dbReference type="AlphaFoldDB" id="A0A8H5LW44"/>
<dbReference type="EMBL" id="JAACJM010000007">
    <property type="protein sequence ID" value="KAF5371738.1"/>
    <property type="molecule type" value="Genomic_DNA"/>
</dbReference>
<feature type="compositionally biased region" description="Basic and acidic residues" evidence="1">
    <location>
        <begin position="100"/>
        <end position="109"/>
    </location>
</feature>
<name>A0A8H5LW44_9AGAR</name>
<evidence type="ECO:0000313" key="2">
    <source>
        <dbReference type="EMBL" id="KAF5371738.1"/>
    </source>
</evidence>
<dbReference type="Proteomes" id="UP000559256">
    <property type="component" value="Unassembled WGS sequence"/>
</dbReference>
<feature type="compositionally biased region" description="Low complexity" evidence="1">
    <location>
        <begin position="1"/>
        <end position="19"/>
    </location>
</feature>
<comment type="caution">
    <text evidence="2">The sequence shown here is derived from an EMBL/GenBank/DDBJ whole genome shotgun (WGS) entry which is preliminary data.</text>
</comment>
<feature type="compositionally biased region" description="Polar residues" evidence="1">
    <location>
        <begin position="122"/>
        <end position="131"/>
    </location>
</feature>